<reference evidence="2 3" key="1">
    <citation type="journal article" date="2020" name="Nat. Commun.">
        <title>Genome of Tripterygium wilfordii and identification of cytochrome P450 involved in triptolide biosynthesis.</title>
        <authorList>
            <person name="Tu L."/>
            <person name="Su P."/>
            <person name="Zhang Z."/>
            <person name="Gao L."/>
            <person name="Wang J."/>
            <person name="Hu T."/>
            <person name="Zhou J."/>
            <person name="Zhang Y."/>
            <person name="Zhao Y."/>
            <person name="Liu Y."/>
            <person name="Song Y."/>
            <person name="Tong Y."/>
            <person name="Lu Y."/>
            <person name="Yang J."/>
            <person name="Xu C."/>
            <person name="Jia M."/>
            <person name="Peters R.J."/>
            <person name="Huang L."/>
            <person name="Gao W."/>
        </authorList>
    </citation>
    <scope>NUCLEOTIDE SEQUENCE [LARGE SCALE GENOMIC DNA]</scope>
    <source>
        <strain evidence="3">cv. XIE 37</strain>
        <tissue evidence="2">Leaf</tissue>
    </source>
</reference>
<feature type="region of interest" description="Disordered" evidence="1">
    <location>
        <begin position="1"/>
        <end position="22"/>
    </location>
</feature>
<sequence length="145" mass="16302">MNSTSRRDHHDGSSVAASERKRFFKPILKDTLREGKLDLKHAGDDTVCSEELKHAGEEQYPEVGCKARERSPLPFPFPNKKARNDSTVHRNSTSMSVPHSRPKQLTREVPHEVEGSGRRQQRTSTGKNNSNGGSSQRPTMKEEPL</sequence>
<dbReference type="EMBL" id="JAAARO010000001">
    <property type="protein sequence ID" value="KAF5752933.1"/>
    <property type="molecule type" value="Genomic_DNA"/>
</dbReference>
<feature type="compositionally biased region" description="Basic and acidic residues" evidence="1">
    <location>
        <begin position="105"/>
        <end position="117"/>
    </location>
</feature>
<evidence type="ECO:0000313" key="3">
    <source>
        <dbReference type="Proteomes" id="UP000593562"/>
    </source>
</evidence>
<keyword evidence="3" id="KW-1185">Reference proteome</keyword>
<comment type="caution">
    <text evidence="2">The sequence shown here is derived from an EMBL/GenBank/DDBJ whole genome shotgun (WGS) entry which is preliminary data.</text>
</comment>
<gene>
    <name evidence="2" type="ORF">HS088_TW01G00851</name>
</gene>
<dbReference type="Proteomes" id="UP000593562">
    <property type="component" value="Unassembled WGS sequence"/>
</dbReference>
<feature type="compositionally biased region" description="Low complexity" evidence="1">
    <location>
        <begin position="126"/>
        <end position="135"/>
    </location>
</feature>
<evidence type="ECO:0000256" key="1">
    <source>
        <dbReference type="SAM" id="MobiDB-lite"/>
    </source>
</evidence>
<feature type="compositionally biased region" description="Basic and acidic residues" evidence="1">
    <location>
        <begin position="1"/>
        <end position="12"/>
    </location>
</feature>
<proteinExistence type="predicted"/>
<protein>
    <submittedName>
        <fullName evidence="2">Uncharacterized protein</fullName>
    </submittedName>
</protein>
<feature type="region of interest" description="Disordered" evidence="1">
    <location>
        <begin position="53"/>
        <end position="145"/>
    </location>
</feature>
<dbReference type="InParanoid" id="A0A7J7E321"/>
<name>A0A7J7E321_TRIWF</name>
<accession>A0A7J7E321</accession>
<dbReference type="AlphaFoldDB" id="A0A7J7E321"/>
<organism evidence="2 3">
    <name type="scientific">Tripterygium wilfordii</name>
    <name type="common">Thunder God vine</name>
    <dbReference type="NCBI Taxonomy" id="458696"/>
    <lineage>
        <taxon>Eukaryota</taxon>
        <taxon>Viridiplantae</taxon>
        <taxon>Streptophyta</taxon>
        <taxon>Embryophyta</taxon>
        <taxon>Tracheophyta</taxon>
        <taxon>Spermatophyta</taxon>
        <taxon>Magnoliopsida</taxon>
        <taxon>eudicotyledons</taxon>
        <taxon>Gunneridae</taxon>
        <taxon>Pentapetalae</taxon>
        <taxon>rosids</taxon>
        <taxon>fabids</taxon>
        <taxon>Celastrales</taxon>
        <taxon>Celastraceae</taxon>
        <taxon>Tripterygium</taxon>
    </lineage>
</organism>
<evidence type="ECO:0000313" key="2">
    <source>
        <dbReference type="EMBL" id="KAF5752933.1"/>
    </source>
</evidence>